<keyword evidence="8" id="KW-0603">Photosystem I</keyword>
<evidence type="ECO:0000256" key="6">
    <source>
        <dbReference type="ARBA" id="ARBA00022991"/>
    </source>
</evidence>
<keyword evidence="8" id="KW-0793">Thylakoid</keyword>
<keyword evidence="8" id="KW-0812">Transmembrane</keyword>
<dbReference type="GO" id="GO:0009765">
    <property type="term" value="P:photosynthesis, light harvesting"/>
    <property type="evidence" value="ECO:0007669"/>
    <property type="project" value="InterPro"/>
</dbReference>
<dbReference type="EMBL" id="BK006020">
    <property type="protein sequence ID" value="DAA05923.1"/>
    <property type="molecule type" value="mRNA"/>
</dbReference>
<sequence length="264" mass="28710">MAAVASIAASNVAVLARKAFVGQAVKASAKPAGAKPVSTVVRADLGKKWYTGAKPPAYLDGSMPGDYGYDPLRMGGNPELLKWYQQGEIENGRWAMIGVAGMLFTDALTQFGISDLPDWYEAGAVAQASSPFDLQTLIAIEIFVFATVEGFRISTWKKTGKPGFLDIMGMDSPDMRLKEIKNGRLAMFAFVGFVAQYFVNGMGPVEGLLNHLENPQQNNVFSTEYAPLFFVATVAINLWGLIAQAQTTLRDPSKGEEEFRPIPW</sequence>
<feature type="binding site" evidence="7">
    <location>
        <position position="196"/>
    </location>
    <ligand>
        <name>chlorophyll a</name>
        <dbReference type="ChEBI" id="CHEBI:58416"/>
        <label>1</label>
    </ligand>
</feature>
<gene>
    <name evidence="11" type="primary">LHCA2</name>
</gene>
<reference evidence="10" key="2">
    <citation type="journal article" date="2007" name="Plant Physiol.">
        <title>Tracing the evolution of the light-harvesting antennae in chlorophyll a/b-containing organisms.</title>
        <authorList>
            <person name="Koziol A.G."/>
            <person name="Borza T."/>
            <person name="Ishida K."/>
            <person name="Keeling P."/>
            <person name="Lee R.W."/>
            <person name="Durnford D.G."/>
        </authorList>
    </citation>
    <scope>NUCLEOTIDE SEQUENCE</scope>
</reference>
<dbReference type="GO" id="GO:0016168">
    <property type="term" value="F:chlorophyll binding"/>
    <property type="evidence" value="ECO:0007669"/>
    <property type="project" value="UniProtKB-KW"/>
</dbReference>
<organism evidence="9">
    <name type="scientific">Mesostigma viride</name>
    <name type="common">Green alga</name>
    <dbReference type="NCBI Taxonomy" id="41882"/>
    <lineage>
        <taxon>Eukaryota</taxon>
        <taxon>Viridiplantae</taxon>
        <taxon>Streptophyta</taxon>
        <taxon>Mesostigmatophyceae</taxon>
        <taxon>Mesostigmatales</taxon>
        <taxon>Mesostigmataceae</taxon>
        <taxon>Mesostigma</taxon>
    </lineage>
</organism>
<dbReference type="GO" id="GO:0009523">
    <property type="term" value="C:photosystem II"/>
    <property type="evidence" value="ECO:0007669"/>
    <property type="project" value="UniProtKB-KW"/>
</dbReference>
<evidence type="ECO:0000256" key="1">
    <source>
        <dbReference type="ARBA" id="ARBA00004334"/>
    </source>
</evidence>
<keyword evidence="8" id="KW-0472">Membrane</keyword>
<keyword evidence="8" id="KW-1133">Transmembrane helix</keyword>
<feature type="binding site" description="axial binding residue" evidence="7">
    <location>
        <position position="93"/>
    </location>
    <ligand>
        <name>chlorophyll b</name>
        <dbReference type="ChEBI" id="CHEBI:61721"/>
        <label>1</label>
    </ligand>
    <ligandPart>
        <name>Mg</name>
        <dbReference type="ChEBI" id="CHEBI:25107"/>
    </ligandPart>
</feature>
<dbReference type="EMBL" id="ICQU01000026">
    <property type="protein sequence ID" value="LAC45511.1"/>
    <property type="molecule type" value="mRNA"/>
</dbReference>
<feature type="transmembrane region" description="Helical" evidence="8">
    <location>
        <begin position="185"/>
        <end position="205"/>
    </location>
</feature>
<evidence type="ECO:0000256" key="8">
    <source>
        <dbReference type="RuleBase" id="RU363080"/>
    </source>
</evidence>
<feature type="binding site" evidence="7">
    <location>
        <position position="179"/>
    </location>
    <ligand>
        <name>chlorophyll a</name>
        <dbReference type="ChEBI" id="CHEBI:58416"/>
        <label>1</label>
    </ligand>
</feature>
<evidence type="ECO:0000256" key="7">
    <source>
        <dbReference type="PIRSR" id="PIRSR601344-1"/>
    </source>
</evidence>
<accession>A2SY15</accession>
<feature type="transmembrane region" description="Helical" evidence="8">
    <location>
        <begin position="225"/>
        <end position="243"/>
    </location>
</feature>
<feature type="binding site" evidence="7">
    <location>
        <position position="178"/>
    </location>
    <ligand>
        <name>chlorophyll a</name>
        <dbReference type="ChEBI" id="CHEBI:58416"/>
        <label>1</label>
    </ligand>
</feature>
<evidence type="ECO:0000256" key="4">
    <source>
        <dbReference type="ARBA" id="ARBA00022531"/>
    </source>
</evidence>
<dbReference type="EMBL" id="DQ370069">
    <property type="protein sequence ID" value="ABD37881.1"/>
    <property type="molecule type" value="mRNA"/>
</dbReference>
<dbReference type="GO" id="GO:0009522">
    <property type="term" value="C:photosystem I"/>
    <property type="evidence" value="ECO:0007669"/>
    <property type="project" value="UniProtKB-KW"/>
</dbReference>
<comment type="subcellular location">
    <subcellularLocation>
        <location evidence="1 8">Plastid</location>
        <location evidence="1 8">Chloroplast thylakoid membrane</location>
    </subcellularLocation>
</comment>
<keyword evidence="8" id="KW-0604">Photosystem II</keyword>
<name>A2SY15_MESVI</name>
<feature type="binding site" evidence="7">
    <location>
        <position position="211"/>
    </location>
    <ligand>
        <name>chlorophyll a</name>
        <dbReference type="ChEBI" id="CHEBI:58416"/>
        <label>1</label>
    </ligand>
</feature>
<protein>
    <recommendedName>
        <fullName evidence="8">Chlorophyll a-b binding protein, chloroplastic</fullName>
    </recommendedName>
</protein>
<dbReference type="PANTHER" id="PTHR21649">
    <property type="entry name" value="CHLOROPHYLL A/B BINDING PROTEIN"/>
    <property type="match status" value="1"/>
</dbReference>
<feature type="binding site" evidence="7">
    <location>
        <position position="88"/>
    </location>
    <ligand>
        <name>chlorophyll a</name>
        <dbReference type="ChEBI" id="CHEBI:58416"/>
        <label>1</label>
    </ligand>
</feature>
<keyword evidence="2 7" id="KW-0148">Chlorophyll</keyword>
<evidence type="ECO:0000256" key="2">
    <source>
        <dbReference type="ARBA" id="ARBA00022494"/>
    </source>
</evidence>
<reference evidence="9" key="1">
    <citation type="submission" date="2006-01" db="EMBL/GenBank/DDBJ databases">
        <title>Antenna proteins of the green alga Mesostigma viride.</title>
        <authorList>
            <person name="Borza T.C."/>
            <person name="Lee R.W."/>
        </authorList>
    </citation>
    <scope>NUCLEOTIDE SEQUENCE</scope>
    <source>
        <strain evidence="9">CCMP2046</strain>
    </source>
</reference>
<reference evidence="11" key="3">
    <citation type="journal article" date="2021" name="Plant Cell">
        <title>Unique peripheral antennas in the photosystems of the streptophyte alga Mesostigma viride.</title>
        <authorList>
            <person name="Aso M."/>
            <person name="Matsumae R."/>
            <person name="Tanaka A."/>
            <person name="Tanaka R."/>
            <person name="Takabayashi A."/>
        </authorList>
    </citation>
    <scope>NUCLEOTIDE SEQUENCE</scope>
    <source>
        <tissue evidence="11">Whole cell</tissue>
    </source>
</reference>
<evidence type="ECO:0000256" key="3">
    <source>
        <dbReference type="ARBA" id="ARBA00022528"/>
    </source>
</evidence>
<comment type="similarity">
    <text evidence="8">Belongs to the light-harvesting chlorophyll a/b-binding (LHC) protein family.</text>
</comment>
<evidence type="ECO:0000313" key="9">
    <source>
        <dbReference type="EMBL" id="ABD37881.1"/>
    </source>
</evidence>
<keyword evidence="3 8" id="KW-0150">Chloroplast</keyword>
<dbReference type="SUPFAM" id="SSF103511">
    <property type="entry name" value="Chlorophyll a-b binding protein"/>
    <property type="match status" value="1"/>
</dbReference>
<keyword evidence="6 8" id="KW-0157">Chromophore</keyword>
<keyword evidence="4 8" id="KW-0602">Photosynthesis</keyword>
<dbReference type="GO" id="GO:0009535">
    <property type="term" value="C:chloroplast thylakoid membrane"/>
    <property type="evidence" value="ECO:0007669"/>
    <property type="project" value="UniProtKB-SubCell"/>
</dbReference>
<evidence type="ECO:0000256" key="5">
    <source>
        <dbReference type="ARBA" id="ARBA00022640"/>
    </source>
</evidence>
<evidence type="ECO:0000313" key="11">
    <source>
        <dbReference type="EMBL" id="LAC45511.1"/>
    </source>
</evidence>
<feature type="binding site" evidence="7">
    <location>
        <position position="182"/>
    </location>
    <ligand>
        <name>chlorophyll a</name>
        <dbReference type="ChEBI" id="CHEBI:58416"/>
        <label>1</label>
    </ligand>
</feature>
<comment type="function">
    <text evidence="8">The light-harvesting complex (LHC) functions as a light receptor, it captures and delivers excitation energy to photosystems with which it is closely associated.</text>
</comment>
<dbReference type="AlphaFoldDB" id="A2SY15"/>
<evidence type="ECO:0000313" key="10">
    <source>
        <dbReference type="EMBL" id="DAA05923.1"/>
    </source>
</evidence>
<dbReference type="Pfam" id="PF00504">
    <property type="entry name" value="Chloroa_b-bind"/>
    <property type="match status" value="1"/>
</dbReference>
<proteinExistence type="evidence at transcript level"/>
<dbReference type="InterPro" id="IPR001344">
    <property type="entry name" value="Chloro_AB-bd_pln"/>
</dbReference>
<dbReference type="InterPro" id="IPR022796">
    <property type="entry name" value="Chloroa_b-bind"/>
</dbReference>
<feature type="binding site" evidence="7">
    <location>
        <position position="184"/>
    </location>
    <ligand>
        <name>chlorophyll a</name>
        <dbReference type="ChEBI" id="CHEBI:58416"/>
        <label>1</label>
    </ligand>
</feature>
<keyword evidence="5 8" id="KW-0934">Plastid</keyword>
<dbReference type="Gene3D" id="1.10.3460.10">
    <property type="entry name" value="Chlorophyll a/b binding protein domain"/>
    <property type="match status" value="1"/>
</dbReference>